<keyword evidence="2" id="KW-1185">Reference proteome</keyword>
<organism evidence="1 2">
    <name type="scientific">Bacillus atrophaeus (strain 1942)</name>
    <dbReference type="NCBI Taxonomy" id="720555"/>
    <lineage>
        <taxon>Bacteria</taxon>
        <taxon>Bacillati</taxon>
        <taxon>Bacillota</taxon>
        <taxon>Bacilli</taxon>
        <taxon>Bacillales</taxon>
        <taxon>Bacillaceae</taxon>
        <taxon>Bacillus</taxon>
    </lineage>
</organism>
<evidence type="ECO:0000313" key="1">
    <source>
        <dbReference type="EMBL" id="ADP31260.1"/>
    </source>
</evidence>
<evidence type="ECO:0000313" key="2">
    <source>
        <dbReference type="Proteomes" id="UP000006867"/>
    </source>
</evidence>
<dbReference type="Proteomes" id="UP000006867">
    <property type="component" value="Chromosome"/>
</dbReference>
<protein>
    <submittedName>
        <fullName evidence="1">Uncharacterized protein</fullName>
    </submittedName>
</protein>
<sequence length="35" mass="4216">MNIDDERFPASMGERFLLIHCVHEDIFLYKGQQFD</sequence>
<proteinExistence type="predicted"/>
<gene>
    <name evidence="1" type="ordered locus">BATR1942_01510</name>
</gene>
<accession>A0ABM5LTN8</accession>
<dbReference type="EMBL" id="CP002207">
    <property type="protein sequence ID" value="ADP31260.1"/>
    <property type="molecule type" value="Genomic_DNA"/>
</dbReference>
<name>A0ABM5LTN8_BACA1</name>
<reference evidence="1 2" key="1">
    <citation type="journal article" date="2011" name="Front. Microbiol.">
        <title>Genomic signatures of strain selection and enhancement in Bacillus atrophaeus var. globigii, a historical biowarfare simulant.</title>
        <authorList>
            <person name="Gibbons H.S."/>
            <person name="Broomall S.M."/>
            <person name="McNew L.A."/>
            <person name="Daligault H."/>
            <person name="Chapman C."/>
            <person name="Bruce D."/>
            <person name="Karavis M."/>
            <person name="Krepps M."/>
            <person name="McGregor P.A."/>
            <person name="Hong C."/>
            <person name="Park K.H."/>
            <person name="Akmal A."/>
            <person name="Feldman A."/>
            <person name="Lin J.S."/>
            <person name="Chang W.E."/>
            <person name="Higgs B.W."/>
            <person name="Demirev P."/>
            <person name="Lindquist J."/>
            <person name="Liem A."/>
            <person name="Fochler E."/>
            <person name="Read T.D."/>
            <person name="Tapia R."/>
            <person name="Johnson S."/>
            <person name="Bishop-Lilly K.A."/>
            <person name="Detter C."/>
            <person name="Han C."/>
            <person name="Sozhamannan S."/>
            <person name="Rosenzweig C.N."/>
            <person name="Skowronski E.W."/>
        </authorList>
    </citation>
    <scope>NUCLEOTIDE SEQUENCE [LARGE SCALE GENOMIC DNA]</scope>
    <source>
        <strain evidence="1 2">1942</strain>
    </source>
</reference>